<evidence type="ECO:0000259" key="1">
    <source>
        <dbReference type="PROSITE" id="PS50234"/>
    </source>
</evidence>
<dbReference type="PROSITE" id="PS50234">
    <property type="entry name" value="VWFA"/>
    <property type="match status" value="1"/>
</dbReference>
<organism evidence="2 3">
    <name type="scientific">Fuscovulum ytuae</name>
    <dbReference type="NCBI Taxonomy" id="3042299"/>
    <lineage>
        <taxon>Bacteria</taxon>
        <taxon>Pseudomonadati</taxon>
        <taxon>Pseudomonadota</taxon>
        <taxon>Alphaproteobacteria</taxon>
        <taxon>Rhodobacterales</taxon>
        <taxon>Paracoccaceae</taxon>
        <taxon>Fuscovulum</taxon>
    </lineage>
</organism>
<feature type="domain" description="VWFA" evidence="1">
    <location>
        <begin position="32"/>
        <end position="224"/>
    </location>
</feature>
<accession>A0ABY8Q654</accession>
<reference evidence="2 3" key="1">
    <citation type="submission" date="2023-04" db="EMBL/GenBank/DDBJ databases">
        <title>YMD61, complete Genome.</title>
        <authorList>
            <person name="Zhang J."/>
        </authorList>
    </citation>
    <scope>NUCLEOTIDE SEQUENCE [LARGE SCALE GENOMIC DNA]</scope>
    <source>
        <strain evidence="2 3">YMD61</strain>
    </source>
</reference>
<dbReference type="SUPFAM" id="SSF53300">
    <property type="entry name" value="vWA-like"/>
    <property type="match status" value="1"/>
</dbReference>
<sequence length="242" mass="25748">MVFRILGPFLIALTPLVTLKAEATPVDCADIAVVFAIDASGSITSADFRLQTSGHYLALFDPDVLAALSTVGTVDLAAVFWGDSAYSSQVVDWVRVNTAEDAQRFAHRLMATPRMVSGNTDIGTGLTIALDLIERSDRCAHRAVIDLSGNGRATLLGRISRGIPLAFARQRAMDMGVTINALAITTDDGGLADYFRRHVITGHDAFVMEADNPDAYSEALARKLARELLSAADAPKGRSVGG</sequence>
<dbReference type="Gene3D" id="3.40.50.410">
    <property type="entry name" value="von Willebrand factor, type A domain"/>
    <property type="match status" value="1"/>
</dbReference>
<dbReference type="InterPro" id="IPR036465">
    <property type="entry name" value="vWFA_dom_sf"/>
</dbReference>
<dbReference type="RefSeq" id="WP_281466031.1">
    <property type="nucleotide sequence ID" value="NZ_CP124535.1"/>
</dbReference>
<evidence type="ECO:0000313" key="3">
    <source>
        <dbReference type="Proteomes" id="UP001230978"/>
    </source>
</evidence>
<evidence type="ECO:0000313" key="2">
    <source>
        <dbReference type="EMBL" id="WGV16061.1"/>
    </source>
</evidence>
<dbReference type="InterPro" id="IPR002035">
    <property type="entry name" value="VWF_A"/>
</dbReference>
<dbReference type="EMBL" id="CP124535">
    <property type="protein sequence ID" value="WGV16061.1"/>
    <property type="molecule type" value="Genomic_DNA"/>
</dbReference>
<dbReference type="InterPro" id="IPR010607">
    <property type="entry name" value="DUF1194"/>
</dbReference>
<dbReference type="Proteomes" id="UP001230978">
    <property type="component" value="Chromosome"/>
</dbReference>
<proteinExistence type="predicted"/>
<keyword evidence="3" id="KW-1185">Reference proteome</keyword>
<gene>
    <name evidence="2" type="ORF">QF092_17695</name>
</gene>
<dbReference type="Pfam" id="PF06707">
    <property type="entry name" value="DUF1194"/>
    <property type="match status" value="1"/>
</dbReference>
<protein>
    <submittedName>
        <fullName evidence="2">DUF1194 domain-containing protein</fullName>
    </submittedName>
</protein>
<name>A0ABY8Q654_9RHOB</name>
<dbReference type="CDD" id="cd00198">
    <property type="entry name" value="vWFA"/>
    <property type="match status" value="1"/>
</dbReference>